<dbReference type="PATRIC" id="fig|595434.4.peg.2561"/>
<evidence type="ECO:0000313" key="2">
    <source>
        <dbReference type="Proteomes" id="UP000036367"/>
    </source>
</evidence>
<name>A0A0J1BFH3_RHOIS</name>
<proteinExistence type="predicted"/>
<gene>
    <name evidence="1" type="ORF">RISK_002690</name>
</gene>
<reference evidence="1" key="1">
    <citation type="submission" date="2015-05" db="EMBL/GenBank/DDBJ databases">
        <title>Permanent draft genome of Rhodopirellula islandicus K833.</title>
        <authorList>
            <person name="Kizina J."/>
            <person name="Richter M."/>
            <person name="Glockner F.O."/>
            <person name="Harder J."/>
        </authorList>
    </citation>
    <scope>NUCLEOTIDE SEQUENCE [LARGE SCALE GENOMIC DNA]</scope>
    <source>
        <strain evidence="1">K833</strain>
    </source>
</reference>
<accession>A0A0J1BFH3</accession>
<dbReference type="AlphaFoldDB" id="A0A0J1BFH3"/>
<evidence type="ECO:0000313" key="1">
    <source>
        <dbReference type="EMBL" id="KLU05327.1"/>
    </source>
</evidence>
<protein>
    <submittedName>
        <fullName evidence="1">Uncharacterized protein</fullName>
    </submittedName>
</protein>
<dbReference type="Proteomes" id="UP000036367">
    <property type="component" value="Unassembled WGS sequence"/>
</dbReference>
<comment type="caution">
    <text evidence="1">The sequence shown here is derived from an EMBL/GenBank/DDBJ whole genome shotgun (WGS) entry which is preliminary data.</text>
</comment>
<keyword evidence="2" id="KW-1185">Reference proteome</keyword>
<organism evidence="1 2">
    <name type="scientific">Rhodopirellula islandica</name>
    <dbReference type="NCBI Taxonomy" id="595434"/>
    <lineage>
        <taxon>Bacteria</taxon>
        <taxon>Pseudomonadati</taxon>
        <taxon>Planctomycetota</taxon>
        <taxon>Planctomycetia</taxon>
        <taxon>Pirellulales</taxon>
        <taxon>Pirellulaceae</taxon>
        <taxon>Rhodopirellula</taxon>
    </lineage>
</organism>
<dbReference type="EMBL" id="LECT01000020">
    <property type="protein sequence ID" value="KLU05327.1"/>
    <property type="molecule type" value="Genomic_DNA"/>
</dbReference>
<sequence length="48" mass="5543">MRFENFIGIGLPVLRFRIDRSFHTNDFKGGFVPAAYQHGRGIEHVLEP</sequence>